<accession>A0ABW8J5P6</accession>
<evidence type="ECO:0000313" key="2">
    <source>
        <dbReference type="Proteomes" id="UP001620339"/>
    </source>
</evidence>
<reference evidence="1 2" key="1">
    <citation type="submission" date="2020-10" db="EMBL/GenBank/DDBJ databases">
        <title>Phylogeny of dyella-like bacteria.</title>
        <authorList>
            <person name="Fu J."/>
        </authorList>
    </citation>
    <scope>NUCLEOTIDE SEQUENCE [LARGE SCALE GENOMIC DNA]</scope>
    <source>
        <strain evidence="1 2">KACC 19113</strain>
    </source>
</reference>
<dbReference type="EMBL" id="JADIKK010000008">
    <property type="protein sequence ID" value="MFK2876934.1"/>
    <property type="molecule type" value="Genomic_DNA"/>
</dbReference>
<dbReference type="Proteomes" id="UP001620339">
    <property type="component" value="Unassembled WGS sequence"/>
</dbReference>
<gene>
    <name evidence="1" type="ORF">ISP25_07640</name>
</gene>
<dbReference type="RefSeq" id="WP_404612962.1">
    <property type="nucleotide sequence ID" value="NZ_JADIKK010000008.1"/>
</dbReference>
<protein>
    <submittedName>
        <fullName evidence="1">Uncharacterized protein</fullName>
    </submittedName>
</protein>
<comment type="caution">
    <text evidence="1">The sequence shown here is derived from an EMBL/GenBank/DDBJ whole genome shotgun (WGS) entry which is preliminary data.</text>
</comment>
<organism evidence="1 2">
    <name type="scientific">Rhodanobacter hydrolyticus</name>
    <dbReference type="NCBI Taxonomy" id="2250595"/>
    <lineage>
        <taxon>Bacteria</taxon>
        <taxon>Pseudomonadati</taxon>
        <taxon>Pseudomonadota</taxon>
        <taxon>Gammaproteobacteria</taxon>
        <taxon>Lysobacterales</taxon>
        <taxon>Rhodanobacteraceae</taxon>
        <taxon>Rhodanobacter</taxon>
    </lineage>
</organism>
<proteinExistence type="predicted"/>
<evidence type="ECO:0000313" key="1">
    <source>
        <dbReference type="EMBL" id="MFK2876934.1"/>
    </source>
</evidence>
<sequence>MTMLADLHDLSAAEFAEAIAPLQSLLDTYHAKRADARARFGQSFAGYRTAVPPCSDLPLDRAVAGESPMEQAA</sequence>
<keyword evidence="2" id="KW-1185">Reference proteome</keyword>
<name>A0ABW8J5P6_9GAMM</name>